<organism evidence="1 2">
    <name type="scientific">Borrelia duttonii CR2A</name>
    <dbReference type="NCBI Taxonomy" id="1432657"/>
    <lineage>
        <taxon>Bacteria</taxon>
        <taxon>Pseudomonadati</taxon>
        <taxon>Spirochaetota</taxon>
        <taxon>Spirochaetia</taxon>
        <taxon>Spirochaetales</taxon>
        <taxon>Borreliaceae</taxon>
        <taxon>Borrelia</taxon>
    </lineage>
</organism>
<comment type="caution">
    <text evidence="1">The sequence shown here is derived from an EMBL/GenBank/DDBJ whole genome shotgun (WGS) entry which is preliminary data.</text>
</comment>
<dbReference type="Proteomes" id="UP000019148">
    <property type="component" value="Unassembled WGS sequence"/>
</dbReference>
<dbReference type="EC" id="1.3.1.98" evidence="1"/>
<dbReference type="EMBL" id="AZIT01000001">
    <property type="protein sequence ID" value="ETZ18311.1"/>
    <property type="molecule type" value="Genomic_DNA"/>
</dbReference>
<dbReference type="PATRIC" id="fig|1432657.3.peg.284"/>
<dbReference type="GO" id="GO:0008762">
    <property type="term" value="F:UDP-N-acetylmuramate dehydrogenase activity"/>
    <property type="evidence" value="ECO:0007669"/>
    <property type="project" value="UniProtKB-EC"/>
</dbReference>
<proteinExistence type="predicted"/>
<evidence type="ECO:0000313" key="1">
    <source>
        <dbReference type="EMBL" id="ETZ18311.1"/>
    </source>
</evidence>
<name>W6TYU5_9SPIR</name>
<gene>
    <name evidence="1" type="ORF">BDCR2A_00284</name>
</gene>
<accession>W6TYU5</accession>
<protein>
    <submittedName>
        <fullName evidence="1">UDP-N-acetylenolpyruvoylglucosamine reductase</fullName>
        <ecNumber evidence="1">1.3.1.98</ecNumber>
    </submittedName>
</protein>
<keyword evidence="1" id="KW-0560">Oxidoreductase</keyword>
<reference evidence="1 2" key="1">
    <citation type="submission" date="2013-12" db="EMBL/GenBank/DDBJ databases">
        <title>Comparative genomics of relapsing fever spirochetes.</title>
        <authorList>
            <person name="Schwan T.G."/>
            <person name="Raffel S.J."/>
            <person name="Porcella S.F."/>
        </authorList>
    </citation>
    <scope>NUCLEOTIDE SEQUENCE [LARGE SCALE GENOMIC DNA]</scope>
    <source>
        <strain evidence="1 2">CR2A</strain>
    </source>
</reference>
<evidence type="ECO:0000313" key="2">
    <source>
        <dbReference type="Proteomes" id="UP000019148"/>
    </source>
</evidence>
<dbReference type="AlphaFoldDB" id="W6TYU5"/>
<sequence>MKIDNLVSGAFNLDLKDYKASKKKLILVKQIFFLQYLNLNL</sequence>